<reference evidence="2" key="1">
    <citation type="submission" date="2020-12" db="EMBL/GenBank/DDBJ databases">
        <title>Metabolic potential, ecology and presence of endohyphal bacteria is reflected in genomic diversity of Mucoromycotina.</title>
        <authorList>
            <person name="Muszewska A."/>
            <person name="Okrasinska A."/>
            <person name="Steczkiewicz K."/>
            <person name="Drgas O."/>
            <person name="Orlowska M."/>
            <person name="Perlinska-Lenart U."/>
            <person name="Aleksandrzak-Piekarczyk T."/>
            <person name="Szatraj K."/>
            <person name="Zielenkiewicz U."/>
            <person name="Pilsyk S."/>
            <person name="Malc E."/>
            <person name="Mieczkowski P."/>
            <person name="Kruszewska J.S."/>
            <person name="Biernat P."/>
            <person name="Pawlowska J."/>
        </authorList>
    </citation>
    <scope>NUCLEOTIDE SEQUENCE</scope>
    <source>
        <strain evidence="2">WA0000017839</strain>
    </source>
</reference>
<evidence type="ECO:0000313" key="2">
    <source>
        <dbReference type="EMBL" id="KAG2195199.1"/>
    </source>
</evidence>
<organism evidence="2 3">
    <name type="scientific">Mucor saturninus</name>
    <dbReference type="NCBI Taxonomy" id="64648"/>
    <lineage>
        <taxon>Eukaryota</taxon>
        <taxon>Fungi</taxon>
        <taxon>Fungi incertae sedis</taxon>
        <taxon>Mucoromycota</taxon>
        <taxon>Mucoromycotina</taxon>
        <taxon>Mucoromycetes</taxon>
        <taxon>Mucorales</taxon>
        <taxon>Mucorineae</taxon>
        <taxon>Mucoraceae</taxon>
        <taxon>Mucor</taxon>
    </lineage>
</organism>
<evidence type="ECO:0000256" key="1">
    <source>
        <dbReference type="ARBA" id="ARBA00010402"/>
    </source>
</evidence>
<protein>
    <recommendedName>
        <fullName evidence="4">RING-type domain-containing protein</fullName>
    </recommendedName>
</protein>
<dbReference type="PANTHER" id="PTHR31315:SF1">
    <property type="entry name" value="PROTEIN SIP5"/>
    <property type="match status" value="1"/>
</dbReference>
<gene>
    <name evidence="2" type="ORF">INT47_006730</name>
</gene>
<dbReference type="Proteomes" id="UP000603453">
    <property type="component" value="Unassembled WGS sequence"/>
</dbReference>
<evidence type="ECO:0008006" key="4">
    <source>
        <dbReference type="Google" id="ProtNLM"/>
    </source>
</evidence>
<dbReference type="OrthoDB" id="21471at2759"/>
<keyword evidence="3" id="KW-1185">Reference proteome</keyword>
<evidence type="ECO:0000313" key="3">
    <source>
        <dbReference type="Proteomes" id="UP000603453"/>
    </source>
</evidence>
<comment type="similarity">
    <text evidence="1">Belongs to the SIP5 family.</text>
</comment>
<proteinExistence type="inferred from homology"/>
<dbReference type="EMBL" id="JAEPRD010000176">
    <property type="protein sequence ID" value="KAG2195199.1"/>
    <property type="molecule type" value="Genomic_DNA"/>
</dbReference>
<dbReference type="PANTHER" id="PTHR31315">
    <property type="entry name" value="PROTEIN SIP5"/>
    <property type="match status" value="1"/>
</dbReference>
<dbReference type="GO" id="GO:0005737">
    <property type="term" value="C:cytoplasm"/>
    <property type="evidence" value="ECO:0007669"/>
    <property type="project" value="TreeGrafter"/>
</dbReference>
<accession>A0A8H7QMU4</accession>
<dbReference type="InterPro" id="IPR039301">
    <property type="entry name" value="Sip5/DA2"/>
</dbReference>
<sequence>MGASHSTDKDDKKYCLVDYGTWTPLGLYEENDECDLKLVRELISAKRLAPFYKGLSSPTQQCFHNEIITKDTRKLVKPKDYTAFIKKHEKTVFDNIYFNSVECPLCFLFYPGNINYARCCDQPICTECFVQLKKAPADSTKQMACPYCMTLDFGIIYQKPEAVTEKSIQVISTTSGHCQNKLTKRKTIESDNPDVVLIDHVRKQDMNEKDLLIRANSLHTWFQSRSVSPSLDRHLSSLRVETMSLQDIMVIDSIRQSLIDKEQSRLNI</sequence>
<name>A0A8H7QMU4_9FUNG</name>
<comment type="caution">
    <text evidence="2">The sequence shown here is derived from an EMBL/GenBank/DDBJ whole genome shotgun (WGS) entry which is preliminary data.</text>
</comment>
<dbReference type="AlphaFoldDB" id="A0A8H7QMU4"/>